<dbReference type="InterPro" id="IPR047262">
    <property type="entry name" value="PRX-like1"/>
</dbReference>
<dbReference type="SUPFAM" id="SSF52833">
    <property type="entry name" value="Thioredoxin-like"/>
    <property type="match status" value="1"/>
</dbReference>
<dbReference type="InterPro" id="IPR036249">
    <property type="entry name" value="Thioredoxin-like_sf"/>
</dbReference>
<dbReference type="PANTHER" id="PTHR43640:SF1">
    <property type="entry name" value="THIOREDOXIN-DEPENDENT PEROXIREDOXIN"/>
    <property type="match status" value="1"/>
</dbReference>
<protein>
    <submittedName>
        <fullName evidence="2">Alkyl hydroperoxide reductase and/or thiol-specific antioxidant family (AhpC/TSA) protein</fullName>
    </submittedName>
</protein>
<organism evidence="2">
    <name type="scientific">hydrothermal vent metagenome</name>
    <dbReference type="NCBI Taxonomy" id="652676"/>
    <lineage>
        <taxon>unclassified sequences</taxon>
        <taxon>metagenomes</taxon>
        <taxon>ecological metagenomes</taxon>
    </lineage>
</organism>
<name>A0A3B0YHS3_9ZZZZ</name>
<dbReference type="PROSITE" id="PS51352">
    <property type="entry name" value="THIOREDOXIN_2"/>
    <property type="match status" value="1"/>
</dbReference>
<dbReference type="PANTHER" id="PTHR43640">
    <property type="entry name" value="OS07G0260300 PROTEIN"/>
    <property type="match status" value="1"/>
</dbReference>
<evidence type="ECO:0000259" key="1">
    <source>
        <dbReference type="PROSITE" id="PS51352"/>
    </source>
</evidence>
<dbReference type="EMBL" id="UOFN01000127">
    <property type="protein sequence ID" value="VAW80425.1"/>
    <property type="molecule type" value="Genomic_DNA"/>
</dbReference>
<sequence>MVSLQTPVCTFGKPAIDFELQGTDGKIWTLDQCKGESGLLIMFICNHCPYVKAILGRLVRDTRELRDSGVNSVAIMSNDPAEYAEDSFENMKAVAERESFPFPYLIDETQAVARAYGAVCTPDFFGYNADLALQYRGRLDASRKDAASPDARRDLFEAMSQVAATGKGPEEQIPGMGCSIKWKDFSG</sequence>
<feature type="domain" description="Thioredoxin" evidence="1">
    <location>
        <begin position="9"/>
        <end position="161"/>
    </location>
</feature>
<dbReference type="GO" id="GO:0016491">
    <property type="term" value="F:oxidoreductase activity"/>
    <property type="evidence" value="ECO:0007669"/>
    <property type="project" value="InterPro"/>
</dbReference>
<gene>
    <name evidence="2" type="ORF">MNBD_GAMMA15-1672</name>
</gene>
<dbReference type="InterPro" id="IPR013766">
    <property type="entry name" value="Thioredoxin_domain"/>
</dbReference>
<accession>A0A3B0YHS3</accession>
<dbReference type="AlphaFoldDB" id="A0A3B0YHS3"/>
<reference evidence="2" key="1">
    <citation type="submission" date="2018-06" db="EMBL/GenBank/DDBJ databases">
        <authorList>
            <person name="Zhirakovskaya E."/>
        </authorList>
    </citation>
    <scope>NUCLEOTIDE SEQUENCE</scope>
</reference>
<proteinExistence type="predicted"/>
<dbReference type="InterPro" id="IPR000866">
    <property type="entry name" value="AhpC/TSA"/>
</dbReference>
<dbReference type="Pfam" id="PF00578">
    <property type="entry name" value="AhpC-TSA"/>
    <property type="match status" value="1"/>
</dbReference>
<evidence type="ECO:0000313" key="2">
    <source>
        <dbReference type="EMBL" id="VAW80425.1"/>
    </source>
</evidence>
<dbReference type="CDD" id="cd02969">
    <property type="entry name" value="PRX_like1"/>
    <property type="match status" value="1"/>
</dbReference>
<dbReference type="GO" id="GO:0016209">
    <property type="term" value="F:antioxidant activity"/>
    <property type="evidence" value="ECO:0007669"/>
    <property type="project" value="InterPro"/>
</dbReference>
<dbReference type="Gene3D" id="3.40.30.10">
    <property type="entry name" value="Glutaredoxin"/>
    <property type="match status" value="1"/>
</dbReference>